<accession>K9P437</accession>
<organism evidence="2 3">
    <name type="scientific">Cyanobium gracile (strain ATCC 27147 / PCC 6307)</name>
    <dbReference type="NCBI Taxonomy" id="292564"/>
    <lineage>
        <taxon>Bacteria</taxon>
        <taxon>Bacillati</taxon>
        <taxon>Cyanobacteriota</taxon>
        <taxon>Cyanophyceae</taxon>
        <taxon>Synechococcales</taxon>
        <taxon>Prochlorococcaceae</taxon>
        <taxon>Cyanobium</taxon>
    </lineage>
</organism>
<evidence type="ECO:0000313" key="2">
    <source>
        <dbReference type="EMBL" id="AFY27481.1"/>
    </source>
</evidence>
<dbReference type="KEGG" id="cgc:Cyagr_0282"/>
<keyword evidence="1" id="KW-0732">Signal</keyword>
<sequence length="101" mass="11514">MLPRAAKALLIHLILWSASPTYSSELKTECVMNITGRPMSVFPCSVRFDRQLNKGVIRDARSGRVYGKDWAEGRGCLYREGYGSICTKNYRWILPDGRVMQ</sequence>
<reference evidence="3" key="1">
    <citation type="journal article" date="2013" name="Proc. Natl. Acad. Sci. U.S.A.">
        <title>Improving the coverage of the cyanobacterial phylum using diversity-driven genome sequencing.</title>
        <authorList>
            <person name="Shih P.M."/>
            <person name="Wu D."/>
            <person name="Latifi A."/>
            <person name="Axen S.D."/>
            <person name="Fewer D.P."/>
            <person name="Talla E."/>
            <person name="Calteau A."/>
            <person name="Cai F."/>
            <person name="Tandeau de Marsac N."/>
            <person name="Rippka R."/>
            <person name="Herdman M."/>
            <person name="Sivonen K."/>
            <person name="Coursin T."/>
            <person name="Laurent T."/>
            <person name="Goodwin L."/>
            <person name="Nolan M."/>
            <person name="Davenport K.W."/>
            <person name="Han C.S."/>
            <person name="Rubin E.M."/>
            <person name="Eisen J.A."/>
            <person name="Woyke T."/>
            <person name="Gugger M."/>
            <person name="Kerfeld C.A."/>
        </authorList>
    </citation>
    <scope>NUCLEOTIDE SEQUENCE [LARGE SCALE GENOMIC DNA]</scope>
    <source>
        <strain evidence="3">ATCC 27147 / PCC 6307</strain>
    </source>
</reference>
<dbReference type="Proteomes" id="UP000010388">
    <property type="component" value="Chromosome"/>
</dbReference>
<name>K9P437_CYAGP</name>
<feature type="signal peptide" evidence="1">
    <location>
        <begin position="1"/>
        <end position="23"/>
    </location>
</feature>
<protein>
    <recommendedName>
        <fullName evidence="4">MORN repeat protein</fullName>
    </recommendedName>
</protein>
<dbReference type="AlphaFoldDB" id="K9P437"/>
<dbReference type="EMBL" id="CP003495">
    <property type="protein sequence ID" value="AFY27481.1"/>
    <property type="molecule type" value="Genomic_DNA"/>
</dbReference>
<dbReference type="HOGENOM" id="CLU_2286834_0_0_3"/>
<feature type="chain" id="PRO_5003933570" description="MORN repeat protein" evidence="1">
    <location>
        <begin position="24"/>
        <end position="101"/>
    </location>
</feature>
<evidence type="ECO:0000256" key="1">
    <source>
        <dbReference type="SAM" id="SignalP"/>
    </source>
</evidence>
<evidence type="ECO:0000313" key="3">
    <source>
        <dbReference type="Proteomes" id="UP000010388"/>
    </source>
</evidence>
<evidence type="ECO:0008006" key="4">
    <source>
        <dbReference type="Google" id="ProtNLM"/>
    </source>
</evidence>
<gene>
    <name evidence="2" type="ordered locus">Cyagr_0282</name>
</gene>
<proteinExistence type="predicted"/>